<keyword evidence="2" id="KW-0489">Methyltransferase</keyword>
<dbReference type="InterPro" id="IPR004971">
    <property type="entry name" value="mRNA_G-N7_MeTrfase_dom"/>
</dbReference>
<keyword evidence="4" id="KW-0949">S-adenosyl-L-methionine</keyword>
<dbReference type="OrthoDB" id="10248867at2759"/>
<keyword evidence="6" id="KW-0506">mRNA capping</keyword>
<evidence type="ECO:0000256" key="4">
    <source>
        <dbReference type="ARBA" id="ARBA00022691"/>
    </source>
</evidence>
<gene>
    <name evidence="9" type="ORF">DFA_05698</name>
</gene>
<evidence type="ECO:0000256" key="5">
    <source>
        <dbReference type="ARBA" id="ARBA00022884"/>
    </source>
</evidence>
<dbReference type="GO" id="GO:0003723">
    <property type="term" value="F:RNA binding"/>
    <property type="evidence" value="ECO:0007669"/>
    <property type="project" value="UniProtKB-KW"/>
</dbReference>
<dbReference type="PROSITE" id="PS51562">
    <property type="entry name" value="RNA_CAP0_MT"/>
    <property type="match status" value="1"/>
</dbReference>
<dbReference type="GO" id="GO:0004482">
    <property type="term" value="F:mRNA 5'-cap (guanine-N7-)-methyltransferase activity"/>
    <property type="evidence" value="ECO:0007669"/>
    <property type="project" value="UniProtKB-EC"/>
</dbReference>
<feature type="domain" description="MRNA cap 0 methyltransferase" evidence="8">
    <location>
        <begin position="4"/>
        <end position="325"/>
    </location>
</feature>
<dbReference type="AlphaFoldDB" id="F4PM65"/>
<dbReference type="EC" id="2.1.1.56" evidence="1"/>
<dbReference type="SUPFAM" id="SSF53335">
    <property type="entry name" value="S-adenosyl-L-methionine-dependent methyltransferases"/>
    <property type="match status" value="1"/>
</dbReference>
<dbReference type="Proteomes" id="UP000007797">
    <property type="component" value="Unassembled WGS sequence"/>
</dbReference>
<keyword evidence="6" id="KW-0507">mRNA processing</keyword>
<evidence type="ECO:0000256" key="6">
    <source>
        <dbReference type="ARBA" id="ARBA00023042"/>
    </source>
</evidence>
<dbReference type="KEGG" id="dfa:DFA_05698"/>
<dbReference type="Gene3D" id="3.40.50.150">
    <property type="entry name" value="Vaccinia Virus protein VP39"/>
    <property type="match status" value="1"/>
</dbReference>
<evidence type="ECO:0000256" key="3">
    <source>
        <dbReference type="ARBA" id="ARBA00022679"/>
    </source>
</evidence>
<dbReference type="GeneID" id="14875294"/>
<proteinExistence type="predicted"/>
<keyword evidence="5" id="KW-0694">RNA-binding</keyword>
<dbReference type="PANTHER" id="PTHR12189:SF3">
    <property type="entry name" value="MRNA (GUANINE-N(7))-METHYLTRANSFERASE"/>
    <property type="match status" value="1"/>
</dbReference>
<sequence>MQKTPVWQFKACQNWVKTIMISELVENDEVVAEMFCGTGLDTGKWERAKIGKYVGYGMYHNHSINQKKHRCQTKTNHHSSCVDHPSHVIIDGYYSLSLDPSRENLAEAEIKWKHKKCPYEAEFKQVNLIEESIDPTIIGSTTPIGEDIKMGDGSSGVKEIFGVVSCFDGLQSAFDSVEHATTFIQNVSSRLKNGGYFFGIIPDSSAIWYKSQKVLTGLPAIKSSLFNIEFDSDNFTFYGTKYNLNMKDGTNVNENLIHFPTFINLCKQNNLLFIEASNLSDFYEDNKKNYEAKLKQSGVLSSKGKIEPPQLELIKIDQPQVLQNK</sequence>
<accession>F4PM65</accession>
<evidence type="ECO:0000256" key="2">
    <source>
        <dbReference type="ARBA" id="ARBA00022603"/>
    </source>
</evidence>
<organism evidence="9 10">
    <name type="scientific">Cavenderia fasciculata</name>
    <name type="common">Slime mold</name>
    <name type="synonym">Dictyostelium fasciculatum</name>
    <dbReference type="NCBI Taxonomy" id="261658"/>
    <lineage>
        <taxon>Eukaryota</taxon>
        <taxon>Amoebozoa</taxon>
        <taxon>Evosea</taxon>
        <taxon>Eumycetozoa</taxon>
        <taxon>Dictyostelia</taxon>
        <taxon>Acytosteliales</taxon>
        <taxon>Cavenderiaceae</taxon>
        <taxon>Cavenderia</taxon>
    </lineage>
</organism>
<dbReference type="Pfam" id="PF03291">
    <property type="entry name" value="mRNA_G-N7_MeTrfase"/>
    <property type="match status" value="2"/>
</dbReference>
<evidence type="ECO:0000256" key="7">
    <source>
        <dbReference type="ARBA" id="ARBA00044712"/>
    </source>
</evidence>
<keyword evidence="10" id="KW-1185">Reference proteome</keyword>
<comment type="catalytic activity">
    <reaction evidence="7">
        <text>a 5'-end (5'-triphosphoguanosine)-ribonucleoside in mRNA + S-adenosyl-L-methionine = a 5'-end (N(7)-methyl 5'-triphosphoguanosine)-ribonucleoside in mRNA + S-adenosyl-L-homocysteine</text>
        <dbReference type="Rhea" id="RHEA:67008"/>
        <dbReference type="Rhea" id="RHEA-COMP:17166"/>
        <dbReference type="Rhea" id="RHEA-COMP:17167"/>
        <dbReference type="ChEBI" id="CHEBI:57856"/>
        <dbReference type="ChEBI" id="CHEBI:59789"/>
        <dbReference type="ChEBI" id="CHEBI:156461"/>
        <dbReference type="ChEBI" id="CHEBI:167617"/>
        <dbReference type="EC" id="2.1.1.56"/>
    </reaction>
</comment>
<dbReference type="OMA" id="LDEMEWQ"/>
<evidence type="ECO:0000256" key="1">
    <source>
        <dbReference type="ARBA" id="ARBA00011926"/>
    </source>
</evidence>
<protein>
    <recommendedName>
        <fullName evidence="1">mRNA (guanine-N(7))-methyltransferase</fullName>
        <ecNumber evidence="1">2.1.1.56</ecNumber>
    </recommendedName>
</protein>
<dbReference type="GO" id="GO:0005634">
    <property type="term" value="C:nucleus"/>
    <property type="evidence" value="ECO:0007669"/>
    <property type="project" value="TreeGrafter"/>
</dbReference>
<dbReference type="InterPro" id="IPR029063">
    <property type="entry name" value="SAM-dependent_MTases_sf"/>
</dbReference>
<dbReference type="EMBL" id="GL883008">
    <property type="protein sequence ID" value="EGG23565.1"/>
    <property type="molecule type" value="Genomic_DNA"/>
</dbReference>
<dbReference type="PANTHER" id="PTHR12189">
    <property type="entry name" value="MRNA GUANINE-7- METHYLTRANSFERASE"/>
    <property type="match status" value="1"/>
</dbReference>
<name>F4PM65_CACFS</name>
<evidence type="ECO:0000313" key="9">
    <source>
        <dbReference type="EMBL" id="EGG23565.1"/>
    </source>
</evidence>
<evidence type="ECO:0000259" key="8">
    <source>
        <dbReference type="PROSITE" id="PS51562"/>
    </source>
</evidence>
<dbReference type="InterPro" id="IPR039753">
    <property type="entry name" value="RG7MT1"/>
</dbReference>
<dbReference type="RefSeq" id="XP_004361416.1">
    <property type="nucleotide sequence ID" value="XM_004361359.1"/>
</dbReference>
<dbReference type="STRING" id="1054147.F4PM65"/>
<reference evidence="10" key="1">
    <citation type="journal article" date="2011" name="Genome Res.">
        <title>Phylogeny-wide analysis of social amoeba genomes highlights ancient origins for complex intercellular communication.</title>
        <authorList>
            <person name="Heidel A.J."/>
            <person name="Lawal H.M."/>
            <person name="Felder M."/>
            <person name="Schilde C."/>
            <person name="Helps N.R."/>
            <person name="Tunggal B."/>
            <person name="Rivero F."/>
            <person name="John U."/>
            <person name="Schleicher M."/>
            <person name="Eichinger L."/>
            <person name="Platzer M."/>
            <person name="Noegel A.A."/>
            <person name="Schaap P."/>
            <person name="Gloeckner G."/>
        </authorList>
    </citation>
    <scope>NUCLEOTIDE SEQUENCE [LARGE SCALE GENOMIC DNA]</scope>
    <source>
        <strain evidence="10">SH3</strain>
    </source>
</reference>
<keyword evidence="3" id="KW-0808">Transferase</keyword>
<evidence type="ECO:0000313" key="10">
    <source>
        <dbReference type="Proteomes" id="UP000007797"/>
    </source>
</evidence>